<accession>A0A1S2VLH4</accession>
<dbReference type="InterPro" id="IPR051534">
    <property type="entry name" value="CBASS_pafABC_assoc_protein"/>
</dbReference>
<dbReference type="PANTHER" id="PTHR34580">
    <property type="match status" value="1"/>
</dbReference>
<keyword evidence="1" id="KW-0805">Transcription regulation</keyword>
<dbReference type="RefSeq" id="WP_071503876.1">
    <property type="nucleotide sequence ID" value="NZ_MORL01000006.1"/>
</dbReference>
<keyword evidence="4" id="KW-0238">DNA-binding</keyword>
<dbReference type="InterPro" id="IPR036388">
    <property type="entry name" value="WH-like_DNA-bd_sf"/>
</dbReference>
<dbReference type="PROSITE" id="PS51000">
    <property type="entry name" value="HTH_DEOR_2"/>
    <property type="match status" value="1"/>
</dbReference>
<dbReference type="InterPro" id="IPR057727">
    <property type="entry name" value="WCX_dom"/>
</dbReference>
<dbReference type="PIRSF" id="PIRSF016838">
    <property type="entry name" value="PafC"/>
    <property type="match status" value="1"/>
</dbReference>
<dbReference type="Proteomes" id="UP000181790">
    <property type="component" value="Unassembled WGS sequence"/>
</dbReference>
<dbReference type="EMBL" id="MORL01000006">
    <property type="protein sequence ID" value="OIN58648.1"/>
    <property type="molecule type" value="Genomic_DNA"/>
</dbReference>
<dbReference type="SUPFAM" id="SSF46785">
    <property type="entry name" value="Winged helix' DNA-binding domain"/>
    <property type="match status" value="1"/>
</dbReference>
<reference evidence="4 5" key="1">
    <citation type="submission" date="2016-10" db="EMBL/GenBank/DDBJ databases">
        <title>Arsenicibacter rosenii gen. nov., sp. nov., an efficient arsenic-methylating bacterium isolated from an arsenic-contaminated paddy soil.</title>
        <authorList>
            <person name="Huang K."/>
        </authorList>
    </citation>
    <scope>NUCLEOTIDE SEQUENCE [LARGE SCALE GENOMIC DNA]</scope>
    <source>
        <strain evidence="4 5">SM-1</strain>
    </source>
</reference>
<keyword evidence="2" id="KW-0804">Transcription</keyword>
<dbReference type="Gene3D" id="1.10.10.10">
    <property type="entry name" value="Winged helix-like DNA-binding domain superfamily/Winged helix DNA-binding domain"/>
    <property type="match status" value="1"/>
</dbReference>
<dbReference type="Pfam" id="PF08279">
    <property type="entry name" value="HTH_11"/>
    <property type="match status" value="1"/>
</dbReference>
<dbReference type="Pfam" id="PF13280">
    <property type="entry name" value="WYL"/>
    <property type="match status" value="1"/>
</dbReference>
<dbReference type="AlphaFoldDB" id="A0A1S2VLH4"/>
<sequence>MNRIDRLTAILIHLQTKRIVKAQELANRFNISLRTVYRDVRALEEAGVPIGAEAGIGYFLEGYQLPPVMFTKSEASALLFGAKFIERWADASVKQDFESALYKIKAVLKRPDQEHLDDLDASVNVHKPKTAPAYTDGFLTEIQQAISQRQVLRFVYFSFYSDQTITREVEPVGLFHYGQAWHLIAFCRLRNDYRDFRVDRITDMTPTGEQFSRKERLSLEEYLNRPNEQPATYEVSLLFHKRIKRFVHETKHFWGLHSEEEEGEYIRMCFRTCQPKGLARWLLSYGDAVQIEYPDSFKYLVQEIVEDLHSHYLKSEVVLPV</sequence>
<dbReference type="InterPro" id="IPR028349">
    <property type="entry name" value="PafC-like"/>
</dbReference>
<evidence type="ECO:0000256" key="2">
    <source>
        <dbReference type="ARBA" id="ARBA00023163"/>
    </source>
</evidence>
<dbReference type="OrthoDB" id="9815009at2"/>
<evidence type="ECO:0000256" key="1">
    <source>
        <dbReference type="ARBA" id="ARBA00023015"/>
    </source>
</evidence>
<dbReference type="GO" id="GO:0003677">
    <property type="term" value="F:DNA binding"/>
    <property type="evidence" value="ECO:0007669"/>
    <property type="project" value="UniProtKB-KW"/>
</dbReference>
<organism evidence="4 5">
    <name type="scientific">Arsenicibacter rosenii</name>
    <dbReference type="NCBI Taxonomy" id="1750698"/>
    <lineage>
        <taxon>Bacteria</taxon>
        <taxon>Pseudomonadati</taxon>
        <taxon>Bacteroidota</taxon>
        <taxon>Cytophagia</taxon>
        <taxon>Cytophagales</taxon>
        <taxon>Spirosomataceae</taxon>
        <taxon>Arsenicibacter</taxon>
    </lineage>
</organism>
<gene>
    <name evidence="4" type="ORF">BLX24_13865</name>
</gene>
<dbReference type="InterPro" id="IPR036390">
    <property type="entry name" value="WH_DNA-bd_sf"/>
</dbReference>
<dbReference type="PANTHER" id="PTHR34580:SF3">
    <property type="entry name" value="PROTEIN PAFB"/>
    <property type="match status" value="1"/>
</dbReference>
<feature type="domain" description="HTH deoR-type" evidence="3">
    <location>
        <begin position="3"/>
        <end position="58"/>
    </location>
</feature>
<evidence type="ECO:0000259" key="3">
    <source>
        <dbReference type="PROSITE" id="PS51000"/>
    </source>
</evidence>
<dbReference type="InterPro" id="IPR026881">
    <property type="entry name" value="WYL_dom"/>
</dbReference>
<evidence type="ECO:0000313" key="4">
    <source>
        <dbReference type="EMBL" id="OIN58648.1"/>
    </source>
</evidence>
<comment type="caution">
    <text evidence="4">The sequence shown here is derived from an EMBL/GenBank/DDBJ whole genome shotgun (WGS) entry which is preliminary data.</text>
</comment>
<dbReference type="InterPro" id="IPR001034">
    <property type="entry name" value="DeoR_HTH"/>
</dbReference>
<keyword evidence="5" id="KW-1185">Reference proteome</keyword>
<dbReference type="InterPro" id="IPR013196">
    <property type="entry name" value="HTH_11"/>
</dbReference>
<dbReference type="Pfam" id="PF25583">
    <property type="entry name" value="WCX"/>
    <property type="match status" value="1"/>
</dbReference>
<proteinExistence type="predicted"/>
<dbReference type="PROSITE" id="PS52050">
    <property type="entry name" value="WYL"/>
    <property type="match status" value="1"/>
</dbReference>
<name>A0A1S2VLH4_9BACT</name>
<protein>
    <submittedName>
        <fullName evidence="4">DNA-binding transcriptional regulator</fullName>
    </submittedName>
</protein>
<evidence type="ECO:0000313" key="5">
    <source>
        <dbReference type="Proteomes" id="UP000181790"/>
    </source>
</evidence>
<dbReference type="GO" id="GO:0003700">
    <property type="term" value="F:DNA-binding transcription factor activity"/>
    <property type="evidence" value="ECO:0007669"/>
    <property type="project" value="InterPro"/>
</dbReference>